<reference evidence="2 3" key="1">
    <citation type="journal article" date="2018" name="Sci. Rep.">
        <title>Raphidocelis subcapitata (=Pseudokirchneriella subcapitata) provides an insight into genome evolution and environmental adaptations in the Sphaeropleales.</title>
        <authorList>
            <person name="Suzuki S."/>
            <person name="Yamaguchi H."/>
            <person name="Nakajima N."/>
            <person name="Kawachi M."/>
        </authorList>
    </citation>
    <scope>NUCLEOTIDE SEQUENCE [LARGE SCALE GENOMIC DNA]</scope>
    <source>
        <strain evidence="2 3">NIES-35</strain>
    </source>
</reference>
<proteinExistence type="predicted"/>
<dbReference type="EMBL" id="BDRX01000006">
    <property type="protein sequence ID" value="GBF88801.1"/>
    <property type="molecule type" value="Genomic_DNA"/>
</dbReference>
<sequence>MASDGPDGIGGGGAGEKRPAHDGSDGAAADGAAAPKRQRADADGAAEAAVSDAVLRLLVAQGDLAALLQPEAGAEEGGEGALPAAARRTGAAVRLIPATRGCEDRVVVLWSPPGGPDDQCAACVALDELAATLLRHQGGGGGGGGGGAGDEQQQQQQQQQQQPRGDGQRRLRLLVAPCQAASLLEANAAAARTVEIASGARLEVLPAEASPLCACAGDRVAALAAAAPERLRRGAALLAEHLRRHPPRRRPGGVSAALAERLRAAGAEVPGGGE</sequence>
<dbReference type="STRING" id="307507.A0A2V0NMQ0"/>
<dbReference type="AlphaFoldDB" id="A0A2V0NMQ0"/>
<feature type="compositionally biased region" description="Low complexity" evidence="1">
    <location>
        <begin position="150"/>
        <end position="165"/>
    </location>
</feature>
<protein>
    <submittedName>
        <fullName evidence="2">Uncharacterized protein</fullName>
    </submittedName>
</protein>
<accession>A0A2V0NMQ0</accession>
<feature type="compositionally biased region" description="Basic and acidic residues" evidence="1">
    <location>
        <begin position="15"/>
        <end position="24"/>
    </location>
</feature>
<feature type="compositionally biased region" description="Low complexity" evidence="1">
    <location>
        <begin position="25"/>
        <end position="34"/>
    </location>
</feature>
<comment type="caution">
    <text evidence="2">The sequence shown here is derived from an EMBL/GenBank/DDBJ whole genome shotgun (WGS) entry which is preliminary data.</text>
</comment>
<dbReference type="Proteomes" id="UP000247498">
    <property type="component" value="Unassembled WGS sequence"/>
</dbReference>
<evidence type="ECO:0000313" key="3">
    <source>
        <dbReference type="Proteomes" id="UP000247498"/>
    </source>
</evidence>
<evidence type="ECO:0000313" key="2">
    <source>
        <dbReference type="EMBL" id="GBF88801.1"/>
    </source>
</evidence>
<feature type="region of interest" description="Disordered" evidence="1">
    <location>
        <begin position="135"/>
        <end position="167"/>
    </location>
</feature>
<organism evidence="2 3">
    <name type="scientific">Raphidocelis subcapitata</name>
    <dbReference type="NCBI Taxonomy" id="307507"/>
    <lineage>
        <taxon>Eukaryota</taxon>
        <taxon>Viridiplantae</taxon>
        <taxon>Chlorophyta</taxon>
        <taxon>core chlorophytes</taxon>
        <taxon>Chlorophyceae</taxon>
        <taxon>CS clade</taxon>
        <taxon>Sphaeropleales</taxon>
        <taxon>Selenastraceae</taxon>
        <taxon>Raphidocelis</taxon>
    </lineage>
</organism>
<feature type="region of interest" description="Disordered" evidence="1">
    <location>
        <begin position="1"/>
        <end position="45"/>
    </location>
</feature>
<feature type="compositionally biased region" description="Gly residues" evidence="1">
    <location>
        <begin position="137"/>
        <end position="149"/>
    </location>
</feature>
<dbReference type="InParanoid" id="A0A2V0NMQ0"/>
<keyword evidence="3" id="KW-1185">Reference proteome</keyword>
<gene>
    <name evidence="2" type="ORF">Rsub_01702</name>
</gene>
<name>A0A2V0NMQ0_9CHLO</name>
<evidence type="ECO:0000256" key="1">
    <source>
        <dbReference type="SAM" id="MobiDB-lite"/>
    </source>
</evidence>